<gene>
    <name evidence="1" type="ORF">GCM10023335_39140</name>
</gene>
<keyword evidence="2" id="KW-1185">Reference proteome</keyword>
<name>A0ABP9J105_9ACTN</name>
<organism evidence="1 2">
    <name type="scientific">Streptomyces siamensis</name>
    <dbReference type="NCBI Taxonomy" id="1274986"/>
    <lineage>
        <taxon>Bacteria</taxon>
        <taxon>Bacillati</taxon>
        <taxon>Actinomycetota</taxon>
        <taxon>Actinomycetes</taxon>
        <taxon>Kitasatosporales</taxon>
        <taxon>Streptomycetaceae</taxon>
        <taxon>Streptomyces</taxon>
    </lineage>
</organism>
<reference evidence="2" key="1">
    <citation type="journal article" date="2019" name="Int. J. Syst. Evol. Microbiol.">
        <title>The Global Catalogue of Microorganisms (GCM) 10K type strain sequencing project: providing services to taxonomists for standard genome sequencing and annotation.</title>
        <authorList>
            <consortium name="The Broad Institute Genomics Platform"/>
            <consortium name="The Broad Institute Genome Sequencing Center for Infectious Disease"/>
            <person name="Wu L."/>
            <person name="Ma J."/>
        </authorList>
    </citation>
    <scope>NUCLEOTIDE SEQUENCE [LARGE SCALE GENOMIC DNA]</scope>
    <source>
        <strain evidence="2">JCM 18409</strain>
    </source>
</reference>
<protein>
    <submittedName>
        <fullName evidence="1">Uncharacterized protein</fullName>
    </submittedName>
</protein>
<dbReference type="EMBL" id="BAABKB010000013">
    <property type="protein sequence ID" value="GAA5014905.1"/>
    <property type="molecule type" value="Genomic_DNA"/>
</dbReference>
<proteinExistence type="predicted"/>
<accession>A0ABP9J105</accession>
<dbReference type="Proteomes" id="UP001501759">
    <property type="component" value="Unassembled WGS sequence"/>
</dbReference>
<evidence type="ECO:0000313" key="2">
    <source>
        <dbReference type="Proteomes" id="UP001501759"/>
    </source>
</evidence>
<comment type="caution">
    <text evidence="1">The sequence shown here is derived from an EMBL/GenBank/DDBJ whole genome shotgun (WGS) entry which is preliminary data.</text>
</comment>
<sequence>MSRINVGEAEDVFDKGPVGLGILGVEDHVCACEHAPDARMPTVNVDGTAPAPVRRTQPSRCTGAVTGLMVRTARWLTLR</sequence>
<evidence type="ECO:0000313" key="1">
    <source>
        <dbReference type="EMBL" id="GAA5014905.1"/>
    </source>
</evidence>